<accession>A0A859N8S4</accession>
<feature type="transmembrane region" description="Helical" evidence="18">
    <location>
        <begin position="127"/>
        <end position="146"/>
    </location>
</feature>
<evidence type="ECO:0000256" key="15">
    <source>
        <dbReference type="ARBA" id="ARBA00023305"/>
    </source>
</evidence>
<dbReference type="PANTHER" id="PTHR24240">
    <property type="entry name" value="OPSIN"/>
    <property type="match status" value="1"/>
</dbReference>
<dbReference type="InterPro" id="IPR017452">
    <property type="entry name" value="GPCR_Rhodpsn_7TM"/>
</dbReference>
<evidence type="ECO:0000256" key="18">
    <source>
        <dbReference type="SAM" id="Phobius"/>
    </source>
</evidence>
<dbReference type="InterPro" id="IPR050125">
    <property type="entry name" value="GPCR_opsins"/>
</dbReference>
<evidence type="ECO:0000256" key="17">
    <source>
        <dbReference type="SAM" id="MobiDB-lite"/>
    </source>
</evidence>
<keyword evidence="14 16" id="KW-0807">Transducer</keyword>
<dbReference type="GO" id="GO:0007602">
    <property type="term" value="P:phototransduction"/>
    <property type="evidence" value="ECO:0007669"/>
    <property type="project" value="UniProtKB-KW"/>
</dbReference>
<protein>
    <submittedName>
        <fullName evidence="20">BW</fullName>
    </submittedName>
</protein>
<dbReference type="AlphaFoldDB" id="A0A859N8S4"/>
<dbReference type="InterPro" id="IPR001760">
    <property type="entry name" value="Opsin"/>
</dbReference>
<feature type="compositionally biased region" description="Low complexity" evidence="17">
    <location>
        <begin position="369"/>
        <end position="378"/>
    </location>
</feature>
<keyword evidence="6" id="KW-0681">Retinal protein</keyword>
<sequence length="378" mass="42861">MELVEFINATGPRFMAQRFIEEQHMLGWNIPPEHADLVHIHWRNYPAPDNVWHFVMAAVYFILMLLSTSGNGIVIYLFMTTKSLKTPSNLFIFNQALLDLCMMVNMPMLVVNSFYQRVIGWETGCDIYGLFGSISGFGSAMNNAVIAYDRYRTIAFPIDGRLSMGKAFILMCFVWFWALPFSLSPMKSVDLFGKYVPEGFLTTCSFDYLTDDDHTRYFVATIFVWAYVIPLLLIVFFYVQLLGHVRGHERMLKEQAKKMNVKSLVGNQDKEKSAEIRIAKVAILIFCLFLISWTPYATIALTGCFGNRNVITPMFGMLPAVAAKIVSCIDPWIYAINHPRFRAELAKRCPCLITDEKSSSDAQSTGTHATAATEETVS</sequence>
<dbReference type="InterPro" id="IPR000276">
    <property type="entry name" value="GPCR_Rhodpsn"/>
</dbReference>
<evidence type="ECO:0000256" key="10">
    <source>
        <dbReference type="ARBA" id="ARBA00023136"/>
    </source>
</evidence>
<keyword evidence="5 16" id="KW-0812">Transmembrane</keyword>
<reference evidence="20" key="1">
    <citation type="submission" date="2019-05" db="EMBL/GenBank/DDBJ databases">
        <authorList>
            <person name="Wang D."/>
            <person name="Li C."/>
        </authorList>
    </citation>
    <scope>NUCLEOTIDE SEQUENCE</scope>
</reference>
<dbReference type="GO" id="GO:0009881">
    <property type="term" value="F:photoreceptor activity"/>
    <property type="evidence" value="ECO:0007669"/>
    <property type="project" value="UniProtKB-KW"/>
</dbReference>
<evidence type="ECO:0000256" key="2">
    <source>
        <dbReference type="ARBA" id="ARBA00010663"/>
    </source>
</evidence>
<dbReference type="InterPro" id="IPR027430">
    <property type="entry name" value="Retinal_BS"/>
</dbReference>
<evidence type="ECO:0000256" key="5">
    <source>
        <dbReference type="ARBA" id="ARBA00022692"/>
    </source>
</evidence>
<evidence type="ECO:0000256" key="7">
    <source>
        <dbReference type="ARBA" id="ARBA00022989"/>
    </source>
</evidence>
<feature type="transmembrane region" description="Helical" evidence="18">
    <location>
        <begin position="281"/>
        <end position="302"/>
    </location>
</feature>
<keyword evidence="11" id="KW-1015">Disulfide bond</keyword>
<evidence type="ECO:0000256" key="12">
    <source>
        <dbReference type="ARBA" id="ARBA00023170"/>
    </source>
</evidence>
<evidence type="ECO:0000256" key="13">
    <source>
        <dbReference type="ARBA" id="ARBA00023180"/>
    </source>
</evidence>
<dbReference type="CDD" id="cd15079">
    <property type="entry name" value="7tmA_photoreceptors_insect"/>
    <property type="match status" value="1"/>
</dbReference>
<evidence type="ECO:0000256" key="4">
    <source>
        <dbReference type="ARBA" id="ARBA00022606"/>
    </source>
</evidence>
<evidence type="ECO:0000256" key="8">
    <source>
        <dbReference type="ARBA" id="ARBA00022991"/>
    </source>
</evidence>
<dbReference type="PROSITE" id="PS00238">
    <property type="entry name" value="OPSIN"/>
    <property type="match status" value="1"/>
</dbReference>
<evidence type="ECO:0000256" key="16">
    <source>
        <dbReference type="RuleBase" id="RU000688"/>
    </source>
</evidence>
<evidence type="ECO:0000313" key="20">
    <source>
        <dbReference type="EMBL" id="QLF98403.1"/>
    </source>
</evidence>
<evidence type="ECO:0000259" key="19">
    <source>
        <dbReference type="PROSITE" id="PS50262"/>
    </source>
</evidence>
<evidence type="ECO:0000256" key="14">
    <source>
        <dbReference type="ARBA" id="ARBA00023224"/>
    </source>
</evidence>
<dbReference type="PROSITE" id="PS00237">
    <property type="entry name" value="G_PROTEIN_RECEP_F1_1"/>
    <property type="match status" value="1"/>
</dbReference>
<name>A0A859N8S4_DIACI</name>
<proteinExistence type="evidence at transcript level"/>
<feature type="transmembrane region" description="Helical" evidence="18">
    <location>
        <begin position="217"/>
        <end position="243"/>
    </location>
</feature>
<dbReference type="GO" id="GO:0004930">
    <property type="term" value="F:G protein-coupled receptor activity"/>
    <property type="evidence" value="ECO:0007669"/>
    <property type="project" value="UniProtKB-KW"/>
</dbReference>
<feature type="transmembrane region" description="Helical" evidence="18">
    <location>
        <begin position="314"/>
        <end position="335"/>
    </location>
</feature>
<keyword evidence="7 18" id="KW-1133">Transmembrane helix</keyword>
<dbReference type="PRINTS" id="PR00237">
    <property type="entry name" value="GPCRRHODOPSN"/>
</dbReference>
<feature type="transmembrane region" description="Helical" evidence="18">
    <location>
        <begin position="90"/>
        <end position="115"/>
    </location>
</feature>
<keyword evidence="12 16" id="KW-0675">Receptor</keyword>
<dbReference type="SUPFAM" id="SSF81321">
    <property type="entry name" value="Family A G protein-coupled receptor-like"/>
    <property type="match status" value="1"/>
</dbReference>
<feature type="transmembrane region" description="Helical" evidence="18">
    <location>
        <begin position="51"/>
        <end position="78"/>
    </location>
</feature>
<feature type="transmembrane region" description="Helical" evidence="18">
    <location>
        <begin position="167"/>
        <end position="186"/>
    </location>
</feature>
<keyword evidence="4" id="KW-0716">Sensory transduction</keyword>
<feature type="domain" description="G-protein coupled receptors family 1 profile" evidence="19">
    <location>
        <begin position="70"/>
        <end position="334"/>
    </location>
</feature>
<dbReference type="GO" id="GO:0016020">
    <property type="term" value="C:membrane"/>
    <property type="evidence" value="ECO:0007669"/>
    <property type="project" value="UniProtKB-SubCell"/>
</dbReference>
<keyword evidence="3" id="KW-0600">Photoreceptor protein</keyword>
<evidence type="ECO:0000256" key="6">
    <source>
        <dbReference type="ARBA" id="ARBA00022925"/>
    </source>
</evidence>
<keyword evidence="8" id="KW-0157">Chromophore</keyword>
<dbReference type="PRINTS" id="PR00577">
    <property type="entry name" value="OPSINRH3RH4"/>
</dbReference>
<keyword evidence="9 16" id="KW-0297">G-protein coupled receptor</keyword>
<dbReference type="FunFam" id="1.20.1070.10:FF:000044">
    <property type="entry name" value="Opsin, ultraviolet-sensitive"/>
    <property type="match status" value="1"/>
</dbReference>
<organism evidence="20">
    <name type="scientific">Diaphorina citri</name>
    <name type="common">Asian citrus psyllid</name>
    <dbReference type="NCBI Taxonomy" id="121845"/>
    <lineage>
        <taxon>Eukaryota</taxon>
        <taxon>Metazoa</taxon>
        <taxon>Ecdysozoa</taxon>
        <taxon>Arthropoda</taxon>
        <taxon>Hexapoda</taxon>
        <taxon>Insecta</taxon>
        <taxon>Pterygota</taxon>
        <taxon>Neoptera</taxon>
        <taxon>Paraneoptera</taxon>
        <taxon>Hemiptera</taxon>
        <taxon>Sternorrhyncha</taxon>
        <taxon>Psylloidea</taxon>
        <taxon>Psyllidae</taxon>
        <taxon>Diaphorininae</taxon>
        <taxon>Diaphorina</taxon>
    </lineage>
</organism>
<dbReference type="Pfam" id="PF00001">
    <property type="entry name" value="7tm_1"/>
    <property type="match status" value="1"/>
</dbReference>
<evidence type="ECO:0000256" key="1">
    <source>
        <dbReference type="ARBA" id="ARBA00004141"/>
    </source>
</evidence>
<keyword evidence="15" id="KW-0844">Vision</keyword>
<dbReference type="GO" id="GO:0007601">
    <property type="term" value="P:visual perception"/>
    <property type="evidence" value="ECO:0007669"/>
    <property type="project" value="UniProtKB-KW"/>
</dbReference>
<evidence type="ECO:0000256" key="3">
    <source>
        <dbReference type="ARBA" id="ARBA00022543"/>
    </source>
</evidence>
<keyword evidence="10 18" id="KW-0472">Membrane</keyword>
<evidence type="ECO:0000256" key="9">
    <source>
        <dbReference type="ARBA" id="ARBA00023040"/>
    </source>
</evidence>
<dbReference type="EMBL" id="MK883803">
    <property type="protein sequence ID" value="QLF98403.1"/>
    <property type="molecule type" value="mRNA"/>
</dbReference>
<dbReference type="PROSITE" id="PS50262">
    <property type="entry name" value="G_PROTEIN_RECEP_F1_2"/>
    <property type="match status" value="1"/>
</dbReference>
<evidence type="ECO:0000256" key="11">
    <source>
        <dbReference type="ARBA" id="ARBA00023157"/>
    </source>
</evidence>
<dbReference type="Gene3D" id="1.20.1070.10">
    <property type="entry name" value="Rhodopsin 7-helix transmembrane proteins"/>
    <property type="match status" value="1"/>
</dbReference>
<keyword evidence="13" id="KW-0325">Glycoprotein</keyword>
<comment type="similarity">
    <text evidence="2 16">Belongs to the G-protein coupled receptor 1 family.</text>
</comment>
<feature type="region of interest" description="Disordered" evidence="17">
    <location>
        <begin position="357"/>
        <end position="378"/>
    </location>
</feature>
<comment type="subcellular location">
    <subcellularLocation>
        <location evidence="1">Membrane</location>
        <topology evidence="1">Multi-pass membrane protein</topology>
    </subcellularLocation>
</comment>